<dbReference type="EMBL" id="BCNV01000001">
    <property type="protein sequence ID" value="GAS81216.1"/>
    <property type="molecule type" value="Genomic_DNA"/>
</dbReference>
<evidence type="ECO:0000256" key="1">
    <source>
        <dbReference type="SAM" id="Phobius"/>
    </source>
</evidence>
<comment type="caution">
    <text evidence="2">The sequence shown here is derived from an EMBL/GenBank/DDBJ whole genome shotgun (WGS) entry which is preliminary data.</text>
</comment>
<accession>A0A100VK15</accession>
<dbReference type="AlphaFoldDB" id="A0A100VK15"/>
<keyword evidence="1" id="KW-1133">Transmembrane helix</keyword>
<gene>
    <name evidence="2" type="ORF">PAHA3_1290</name>
</gene>
<feature type="transmembrane region" description="Helical" evidence="1">
    <location>
        <begin position="55"/>
        <end position="75"/>
    </location>
</feature>
<reference evidence="3" key="2">
    <citation type="submission" date="2016-01" db="EMBL/GenBank/DDBJ databases">
        <title>Draft Genome Sequence of Paenibacillus amylolyticus Heshi-A3 that Was Isolated from Fermented Rice Bran with Aging Salted Mackerel, Which Was Named Heshiko as Traditional Fermented Seafood in Japan.</title>
        <authorList>
            <person name="Akuzawa S."/>
            <person name="Nakagawa J."/>
            <person name="Kanekatsu T."/>
            <person name="Kubota E."/>
            <person name="Ohtake R."/>
            <person name="Suzuki T."/>
            <person name="Kanesaki Y."/>
        </authorList>
    </citation>
    <scope>NUCLEOTIDE SEQUENCE [LARGE SCALE GENOMIC DNA]</scope>
    <source>
        <strain evidence="3">Heshi-A3</strain>
    </source>
</reference>
<name>A0A100VK15_PAEAM</name>
<sequence length="91" mass="9879">MNNINKILGVILMLGSVFIATMERISIRVSAAIVEAGYASGGNNVPQFAQMNDNSTGLLVYFMFLVGFVLLVAGFPGSYKKNRNHAHTKEV</sequence>
<evidence type="ECO:0000313" key="2">
    <source>
        <dbReference type="EMBL" id="GAS81216.1"/>
    </source>
</evidence>
<dbReference type="RefSeq" id="WP_062833954.1">
    <property type="nucleotide sequence ID" value="NZ_BCNV01000001.1"/>
</dbReference>
<reference evidence="2 3" key="1">
    <citation type="journal article" date="2016" name="Genome Announc.">
        <title>Draft Genome Sequence of Paenibacillus amylolyticus Heshi-A3, Isolated from Fermented Rice Bran in a Japanese Fermented Seafood Dish.</title>
        <authorList>
            <person name="Akuzawa S."/>
            <person name="Nagaoka J."/>
            <person name="Kanekatsu M."/>
            <person name="Kubota E."/>
            <person name="Ohtake R."/>
            <person name="Suzuki T."/>
            <person name="Kanesaki Y."/>
        </authorList>
    </citation>
    <scope>NUCLEOTIDE SEQUENCE [LARGE SCALE GENOMIC DNA]</scope>
    <source>
        <strain evidence="2 3">Heshi-A3</strain>
    </source>
</reference>
<dbReference type="Proteomes" id="UP000069697">
    <property type="component" value="Unassembled WGS sequence"/>
</dbReference>
<evidence type="ECO:0000313" key="3">
    <source>
        <dbReference type="Proteomes" id="UP000069697"/>
    </source>
</evidence>
<protein>
    <submittedName>
        <fullName evidence="2">Uncharacterized protein</fullName>
    </submittedName>
</protein>
<proteinExistence type="predicted"/>
<keyword evidence="1" id="KW-0472">Membrane</keyword>
<keyword evidence="1" id="KW-0812">Transmembrane</keyword>
<organism evidence="2 3">
    <name type="scientific">Paenibacillus amylolyticus</name>
    <dbReference type="NCBI Taxonomy" id="1451"/>
    <lineage>
        <taxon>Bacteria</taxon>
        <taxon>Bacillati</taxon>
        <taxon>Bacillota</taxon>
        <taxon>Bacilli</taxon>
        <taxon>Bacillales</taxon>
        <taxon>Paenibacillaceae</taxon>
        <taxon>Paenibacillus</taxon>
    </lineage>
</organism>